<sequence>MNDQLFKKVLRYLESESYMMAYRVLLELADEYMPLATRMDFDALHSSLGIVVGERSGHPDISEQLADTAGFYERLAYLLTKKLLGDEEAGEKADTLMLCVAAFGNHRRN</sequence>
<evidence type="ECO:0000313" key="1">
    <source>
        <dbReference type="EMBL" id="HHE32564.1"/>
    </source>
</evidence>
<dbReference type="EMBL" id="DRSQ01000162">
    <property type="protein sequence ID" value="HHE32564.1"/>
    <property type="molecule type" value="Genomic_DNA"/>
</dbReference>
<dbReference type="AlphaFoldDB" id="A0A7C5HK10"/>
<comment type="caution">
    <text evidence="1">The sequence shown here is derived from an EMBL/GenBank/DDBJ whole genome shotgun (WGS) entry which is preliminary data.</text>
</comment>
<reference evidence="1" key="1">
    <citation type="journal article" date="2020" name="mSystems">
        <title>Genome- and Community-Level Interaction Insights into Carbon Utilization and Element Cycling Functions of Hydrothermarchaeota in Hydrothermal Sediment.</title>
        <authorList>
            <person name="Zhou Z."/>
            <person name="Liu Y."/>
            <person name="Xu W."/>
            <person name="Pan J."/>
            <person name="Luo Z.H."/>
            <person name="Li M."/>
        </authorList>
    </citation>
    <scope>NUCLEOTIDE SEQUENCE [LARGE SCALE GENOMIC DNA]</scope>
    <source>
        <strain evidence="1">HyVt-633</strain>
    </source>
</reference>
<accession>A0A7C5HK10</accession>
<gene>
    <name evidence="1" type="ORF">ENL07_08060</name>
</gene>
<protein>
    <submittedName>
        <fullName evidence="1">Uncharacterized protein</fullName>
    </submittedName>
</protein>
<name>A0A7C5HK10_9CHLB</name>
<dbReference type="Proteomes" id="UP000886058">
    <property type="component" value="Unassembled WGS sequence"/>
</dbReference>
<proteinExistence type="predicted"/>
<organism evidence="1">
    <name type="scientific">Chlorobaculum parvum</name>
    <dbReference type="NCBI Taxonomy" id="274539"/>
    <lineage>
        <taxon>Bacteria</taxon>
        <taxon>Pseudomonadati</taxon>
        <taxon>Chlorobiota</taxon>
        <taxon>Chlorobiia</taxon>
        <taxon>Chlorobiales</taxon>
        <taxon>Chlorobiaceae</taxon>
        <taxon>Chlorobaculum</taxon>
    </lineage>
</organism>